<dbReference type="Gene3D" id="1.10.3720.10">
    <property type="entry name" value="MetI-like"/>
    <property type="match status" value="1"/>
</dbReference>
<dbReference type="PANTHER" id="PTHR32243">
    <property type="entry name" value="MALTOSE TRANSPORT SYSTEM PERMEASE-RELATED"/>
    <property type="match status" value="1"/>
</dbReference>
<feature type="transmembrane region" description="Helical" evidence="9">
    <location>
        <begin position="7"/>
        <end position="28"/>
    </location>
</feature>
<proteinExistence type="inferred from homology"/>
<gene>
    <name evidence="11" type="ORF">DFR60_11276</name>
</gene>
<protein>
    <submittedName>
        <fullName evidence="11">Carbohydrate ABC transporter membrane protein 2 (CUT1 family)</fullName>
    </submittedName>
</protein>
<dbReference type="Pfam" id="PF00528">
    <property type="entry name" value="BPD_transp_1"/>
    <property type="match status" value="1"/>
</dbReference>
<evidence type="ECO:0000259" key="10">
    <source>
        <dbReference type="PROSITE" id="PS50928"/>
    </source>
</evidence>
<feature type="transmembrane region" description="Helical" evidence="9">
    <location>
        <begin position="183"/>
        <end position="205"/>
    </location>
</feature>
<feature type="transmembrane region" description="Helical" evidence="9">
    <location>
        <begin position="244"/>
        <end position="262"/>
    </location>
</feature>
<dbReference type="PROSITE" id="PS50928">
    <property type="entry name" value="ABC_TM1"/>
    <property type="match status" value="1"/>
</dbReference>
<dbReference type="InterPro" id="IPR050901">
    <property type="entry name" value="BP-dep_ABC_trans_perm"/>
</dbReference>
<evidence type="ECO:0000313" key="11">
    <source>
        <dbReference type="EMBL" id="PXX50215.1"/>
    </source>
</evidence>
<dbReference type="EMBL" id="QJKD01000012">
    <property type="protein sequence ID" value="PXX50215.1"/>
    <property type="molecule type" value="Genomic_DNA"/>
</dbReference>
<evidence type="ECO:0000256" key="9">
    <source>
        <dbReference type="RuleBase" id="RU363032"/>
    </source>
</evidence>
<dbReference type="SUPFAM" id="SSF161098">
    <property type="entry name" value="MetI-like"/>
    <property type="match status" value="1"/>
</dbReference>
<feature type="transmembrane region" description="Helical" evidence="9">
    <location>
        <begin position="75"/>
        <end position="94"/>
    </location>
</feature>
<dbReference type="RefSeq" id="WP_110324598.1">
    <property type="nucleotide sequence ID" value="NZ_QJKD01000012.1"/>
</dbReference>
<dbReference type="GO" id="GO:0055085">
    <property type="term" value="P:transmembrane transport"/>
    <property type="evidence" value="ECO:0007669"/>
    <property type="project" value="InterPro"/>
</dbReference>
<comment type="caution">
    <text evidence="11">The sequence shown here is derived from an EMBL/GenBank/DDBJ whole genome shotgun (WGS) entry which is preliminary data.</text>
</comment>
<keyword evidence="5" id="KW-0762">Sugar transport</keyword>
<keyword evidence="8 9" id="KW-0472">Membrane</keyword>
<dbReference type="GeneID" id="86063391"/>
<sequence length="277" mass="31253">MNSQKRINALCYMGLTLGSLIVLVPILYMASTSFKSINEIMTSSTVTMFPKTFSLEAYKNVITEYPFFTYLKNSVVISTVATVLAVLFSTLAGYGFSRFQFKGKGMIMMFILVTQMFPAVMLFVPYYKLLTIYGLANSRRGIILVHIASVIPFCSWMMYGFFNSISRELDEAARIDGCSHLKIFWKIIAPLTLPGLISTTIYAFIQSWNEYMFTMLCITSDKMKTLPVAIGQMASYDKIMWNDLMAASLLSSLPVVVMFIFLQRYFISSMTQGAVKG</sequence>
<feature type="transmembrane region" description="Helical" evidence="9">
    <location>
        <begin position="142"/>
        <end position="162"/>
    </location>
</feature>
<keyword evidence="6 9" id="KW-0812">Transmembrane</keyword>
<keyword evidence="4" id="KW-1003">Cell membrane</keyword>
<evidence type="ECO:0000256" key="5">
    <source>
        <dbReference type="ARBA" id="ARBA00022597"/>
    </source>
</evidence>
<evidence type="ECO:0000313" key="12">
    <source>
        <dbReference type="Proteomes" id="UP000248057"/>
    </source>
</evidence>
<evidence type="ECO:0000256" key="4">
    <source>
        <dbReference type="ARBA" id="ARBA00022475"/>
    </source>
</evidence>
<feature type="transmembrane region" description="Helical" evidence="9">
    <location>
        <begin position="106"/>
        <end position="127"/>
    </location>
</feature>
<evidence type="ECO:0000256" key="6">
    <source>
        <dbReference type="ARBA" id="ARBA00022692"/>
    </source>
</evidence>
<dbReference type="InterPro" id="IPR000515">
    <property type="entry name" value="MetI-like"/>
</dbReference>
<dbReference type="InterPro" id="IPR035906">
    <property type="entry name" value="MetI-like_sf"/>
</dbReference>
<reference evidence="11 12" key="1">
    <citation type="submission" date="2018-05" db="EMBL/GenBank/DDBJ databases">
        <title>Genomic Encyclopedia of Type Strains, Phase IV (KMG-IV): sequencing the most valuable type-strain genomes for metagenomic binning, comparative biology and taxonomic classification.</title>
        <authorList>
            <person name="Goeker M."/>
        </authorList>
    </citation>
    <scope>NUCLEOTIDE SEQUENCE [LARGE SCALE GENOMIC DNA]</scope>
    <source>
        <strain evidence="11 12">DSM 24995</strain>
    </source>
</reference>
<keyword evidence="7 9" id="KW-1133">Transmembrane helix</keyword>
<dbReference type="GO" id="GO:0005886">
    <property type="term" value="C:plasma membrane"/>
    <property type="evidence" value="ECO:0007669"/>
    <property type="project" value="UniProtKB-SubCell"/>
</dbReference>
<dbReference type="AlphaFoldDB" id="A0A2V3YCZ1"/>
<keyword evidence="12" id="KW-1185">Reference proteome</keyword>
<name>A0A2V3YCZ1_9FIRM</name>
<dbReference type="Proteomes" id="UP000248057">
    <property type="component" value="Unassembled WGS sequence"/>
</dbReference>
<comment type="subcellular location">
    <subcellularLocation>
        <location evidence="1 9">Cell membrane</location>
        <topology evidence="1 9">Multi-pass membrane protein</topology>
    </subcellularLocation>
</comment>
<evidence type="ECO:0000256" key="8">
    <source>
        <dbReference type="ARBA" id="ARBA00023136"/>
    </source>
</evidence>
<evidence type="ECO:0000256" key="7">
    <source>
        <dbReference type="ARBA" id="ARBA00022989"/>
    </source>
</evidence>
<dbReference type="CDD" id="cd06261">
    <property type="entry name" value="TM_PBP2"/>
    <property type="match status" value="1"/>
</dbReference>
<accession>A0A2V3YCZ1</accession>
<organism evidence="11 12">
    <name type="scientific">Hungatella effluvii</name>
    <dbReference type="NCBI Taxonomy" id="1096246"/>
    <lineage>
        <taxon>Bacteria</taxon>
        <taxon>Bacillati</taxon>
        <taxon>Bacillota</taxon>
        <taxon>Clostridia</taxon>
        <taxon>Lachnospirales</taxon>
        <taxon>Lachnospiraceae</taxon>
        <taxon>Hungatella</taxon>
    </lineage>
</organism>
<keyword evidence="3 9" id="KW-0813">Transport</keyword>
<evidence type="ECO:0000256" key="1">
    <source>
        <dbReference type="ARBA" id="ARBA00004651"/>
    </source>
</evidence>
<dbReference type="PANTHER" id="PTHR32243:SF50">
    <property type="entry name" value="MALTOSE_MALTODEXTRIN TRANSPORT SYSTEM PERMEASE PROTEIN MALG"/>
    <property type="match status" value="1"/>
</dbReference>
<feature type="domain" description="ABC transmembrane type-1" evidence="10">
    <location>
        <begin position="71"/>
        <end position="262"/>
    </location>
</feature>
<evidence type="ECO:0000256" key="2">
    <source>
        <dbReference type="ARBA" id="ARBA00009047"/>
    </source>
</evidence>
<evidence type="ECO:0000256" key="3">
    <source>
        <dbReference type="ARBA" id="ARBA00022448"/>
    </source>
</evidence>
<comment type="similarity">
    <text evidence="2">Belongs to the binding-protein-dependent transport system permease family. MalFG subfamily.</text>
</comment>